<feature type="transmembrane region" description="Helical" evidence="20">
    <location>
        <begin position="399"/>
        <end position="420"/>
    </location>
</feature>
<dbReference type="AlphaFoldDB" id="A0A2S1WM99"/>
<dbReference type="FunFam" id="3.30.710.10:FF:000010">
    <property type="entry name" value="Potassium voltage-gated channel subfamily B member"/>
    <property type="match status" value="1"/>
</dbReference>
<evidence type="ECO:0000256" key="1">
    <source>
        <dbReference type="ARBA" id="ARBA00004141"/>
    </source>
</evidence>
<keyword evidence="7" id="KW-0633">Potassium transport</keyword>
<evidence type="ECO:0000256" key="17">
    <source>
        <dbReference type="ARBA" id="ARBA00023303"/>
    </source>
</evidence>
<evidence type="ECO:0000256" key="7">
    <source>
        <dbReference type="ARBA" id="ARBA00022538"/>
    </source>
</evidence>
<keyword evidence="15 20" id="KW-0472">Membrane</keyword>
<dbReference type="FunFam" id="1.10.287.70:FF:000034">
    <property type="entry name" value="Potassium voltage-gated channel subfamily B member"/>
    <property type="match status" value="1"/>
</dbReference>
<evidence type="ECO:0000256" key="13">
    <source>
        <dbReference type="ARBA" id="ARBA00022989"/>
    </source>
</evidence>
<proteinExistence type="evidence at transcript level"/>
<dbReference type="FunFam" id="1.20.120.350:FF:000091">
    <property type="entry name" value="Predicted protein"/>
    <property type="match status" value="1"/>
</dbReference>
<feature type="transmembrane region" description="Helical" evidence="20">
    <location>
        <begin position="259"/>
        <end position="283"/>
    </location>
</feature>
<comment type="catalytic activity">
    <reaction evidence="18">
        <text>K(+)(in) = K(+)(out)</text>
        <dbReference type="Rhea" id="RHEA:29463"/>
        <dbReference type="ChEBI" id="CHEBI:29103"/>
    </reaction>
</comment>
<dbReference type="EMBL" id="MG973387">
    <property type="protein sequence ID" value="AWJ68240.1"/>
    <property type="molecule type" value="mRNA"/>
</dbReference>
<dbReference type="PANTHER" id="PTHR11537">
    <property type="entry name" value="VOLTAGE-GATED POTASSIUM CHANNEL"/>
    <property type="match status" value="1"/>
</dbReference>
<keyword evidence="12" id="KW-0630">Potassium</keyword>
<dbReference type="InterPro" id="IPR005821">
    <property type="entry name" value="Ion_trans_dom"/>
</dbReference>
<dbReference type="InterPro" id="IPR027359">
    <property type="entry name" value="Volt_channel_dom_sf"/>
</dbReference>
<keyword evidence="6" id="KW-1003">Cell membrane</keyword>
<dbReference type="InterPro" id="IPR003131">
    <property type="entry name" value="T1-type_BTB"/>
</dbReference>
<dbReference type="InterPro" id="IPR028325">
    <property type="entry name" value="VG_K_chnl"/>
</dbReference>
<evidence type="ECO:0000256" key="14">
    <source>
        <dbReference type="ARBA" id="ARBA00023065"/>
    </source>
</evidence>
<dbReference type="PANTHER" id="PTHR11537:SF254">
    <property type="entry name" value="POTASSIUM VOLTAGE-GATED CHANNEL PROTEIN SHAB"/>
    <property type="match status" value="1"/>
</dbReference>
<dbReference type="SUPFAM" id="SSF54695">
    <property type="entry name" value="POZ domain"/>
    <property type="match status" value="1"/>
</dbReference>
<dbReference type="Pfam" id="PF02214">
    <property type="entry name" value="BTB_2"/>
    <property type="match status" value="1"/>
</dbReference>
<dbReference type="InterPro" id="IPR003973">
    <property type="entry name" value="K_chnl_volt-dep_Kv2"/>
</dbReference>
<evidence type="ECO:0000256" key="20">
    <source>
        <dbReference type="SAM" id="Phobius"/>
    </source>
</evidence>
<dbReference type="SMART" id="SM00225">
    <property type="entry name" value="BTB"/>
    <property type="match status" value="1"/>
</dbReference>
<evidence type="ECO:0000256" key="16">
    <source>
        <dbReference type="ARBA" id="ARBA00023273"/>
    </source>
</evidence>
<protein>
    <submittedName>
        <fullName evidence="22">Putative potassium voltage-gated channel Shab subfamily 5</fullName>
    </submittedName>
</protein>
<evidence type="ECO:0000256" key="5">
    <source>
        <dbReference type="ARBA" id="ARBA00022448"/>
    </source>
</evidence>
<feature type="region of interest" description="Disordered" evidence="19">
    <location>
        <begin position="58"/>
        <end position="78"/>
    </location>
</feature>
<dbReference type="InterPro" id="IPR003968">
    <property type="entry name" value="K_chnl_volt-dep_Kv"/>
</dbReference>
<dbReference type="PRINTS" id="PR01495">
    <property type="entry name" value="SHABCHANNEL"/>
</dbReference>
<sequence length="608" mass="70059">MFGLKTIRTNSEDNWTKEHNTNDQQLRHHHHHRSSLNGGEPADTVITADDSQKHPTILDKLPNCSHQGITDRSKPSLGQQAIPLRTSTSSPPRPLGFVTLNVGGEKHKISWACVGRIPHARLGKLARSTDRLQIQSLCDDFEISGNHVEFFFDRHPKFFETILNFYRTGKLHLTSEETCAISFAEDLEYWGIDDLYLESCCQHRYHQRKEQAQEGMKREVGCESDSEYEDFSTTLSTCAYERWKKRVWNAMEKPRSSKVARALVVISVLFILLSTVSLSLSTLPSLNYNSTDNEHLVRVEAVCIGWFTVEYVLRFWSAPEKWKFFKGPLNLIDLLAMLPYYVGLCLTVTDNPSQEQFHNVRRLVQIFRIMRIFRILKLARHSIGLQALGYTLHQSYKELGLLVSFISIGIIIFSSLAYFAEKDANAQMFQSIPDTFWWAAITMTTVGFGDVYPKTAWGKLVGSVCCVCGVLVIAMPIPIIVNNFAEFYKEQVEREKAKAKRTLLENCRRENELRFFKNIRCDDFVEVPDDTAGRIYEKGEFSNGVWMTVADAEDSFPNALETRSFFGTRKYSQNLSWDYKMSHDRRRSRGVCKRAFRMRLKSFEYPSK</sequence>
<keyword evidence="13 20" id="KW-1133">Transmembrane helix</keyword>
<dbReference type="InterPro" id="IPR000210">
    <property type="entry name" value="BTB/POZ_dom"/>
</dbReference>
<keyword evidence="14" id="KW-0406">Ion transport</keyword>
<comment type="subcellular location">
    <subcellularLocation>
        <location evidence="2">Cell membrane</location>
    </subcellularLocation>
    <subcellularLocation>
        <location evidence="3">Cell projection</location>
        <location evidence="3">Dendrite</location>
    </subcellularLocation>
    <subcellularLocation>
        <location evidence="1">Membrane</location>
        <topology evidence="1">Multi-pass membrane protein</topology>
    </subcellularLocation>
    <subcellularLocation>
        <location evidence="4">Perikaryon</location>
    </subcellularLocation>
</comment>
<keyword evidence="17" id="KW-0407">Ion channel</keyword>
<dbReference type="InterPro" id="IPR011333">
    <property type="entry name" value="SKP1/BTB/POZ_sf"/>
</dbReference>
<feature type="transmembrane region" description="Helical" evidence="20">
    <location>
        <begin position="460"/>
        <end position="481"/>
    </location>
</feature>
<organism evidence="22">
    <name type="scientific">Hirudo verbana</name>
    <dbReference type="NCBI Taxonomy" id="311461"/>
    <lineage>
        <taxon>Eukaryota</taxon>
        <taxon>Metazoa</taxon>
        <taxon>Spiralia</taxon>
        <taxon>Lophotrochozoa</taxon>
        <taxon>Annelida</taxon>
        <taxon>Clitellata</taxon>
        <taxon>Hirudinea</taxon>
        <taxon>Hirudinida</taxon>
        <taxon>Hirudiniformes</taxon>
        <taxon>Hirudinidae</taxon>
        <taxon>Hirudo</taxon>
    </lineage>
</organism>
<evidence type="ECO:0000256" key="15">
    <source>
        <dbReference type="ARBA" id="ARBA00023136"/>
    </source>
</evidence>
<keyword evidence="10" id="KW-0631">Potassium channel</keyword>
<evidence type="ECO:0000256" key="2">
    <source>
        <dbReference type="ARBA" id="ARBA00004236"/>
    </source>
</evidence>
<keyword evidence="11" id="KW-0851">Voltage-gated channel</keyword>
<dbReference type="Gene3D" id="1.10.287.70">
    <property type="match status" value="1"/>
</dbReference>
<dbReference type="SUPFAM" id="SSF81324">
    <property type="entry name" value="Voltage-gated potassium channels"/>
    <property type="match status" value="1"/>
</dbReference>
<evidence type="ECO:0000256" key="12">
    <source>
        <dbReference type="ARBA" id="ARBA00022958"/>
    </source>
</evidence>
<dbReference type="PRINTS" id="PR00169">
    <property type="entry name" value="KCHANNEL"/>
</dbReference>
<dbReference type="GO" id="GO:0051260">
    <property type="term" value="P:protein homooligomerization"/>
    <property type="evidence" value="ECO:0007669"/>
    <property type="project" value="InterPro"/>
</dbReference>
<dbReference type="Gene3D" id="3.30.710.10">
    <property type="entry name" value="Potassium Channel Kv1.1, Chain A"/>
    <property type="match status" value="1"/>
</dbReference>
<dbReference type="PRINTS" id="PR01491">
    <property type="entry name" value="KVCHANNEL"/>
</dbReference>
<dbReference type="Gene3D" id="1.20.120.350">
    <property type="entry name" value="Voltage-gated potassium channels. Chain C"/>
    <property type="match status" value="1"/>
</dbReference>
<accession>A0A2S1WM99</accession>
<keyword evidence="9 20" id="KW-0812">Transmembrane</keyword>
<evidence type="ECO:0000256" key="3">
    <source>
        <dbReference type="ARBA" id="ARBA00004279"/>
    </source>
</evidence>
<evidence type="ECO:0000256" key="19">
    <source>
        <dbReference type="SAM" id="MobiDB-lite"/>
    </source>
</evidence>
<evidence type="ECO:0000256" key="11">
    <source>
        <dbReference type="ARBA" id="ARBA00022882"/>
    </source>
</evidence>
<feature type="compositionally biased region" description="Basic and acidic residues" evidence="19">
    <location>
        <begin position="10"/>
        <end position="21"/>
    </location>
</feature>
<evidence type="ECO:0000256" key="18">
    <source>
        <dbReference type="ARBA" id="ARBA00034430"/>
    </source>
</evidence>
<feature type="transmembrane region" description="Helical" evidence="20">
    <location>
        <begin position="295"/>
        <end position="316"/>
    </location>
</feature>
<dbReference type="Pfam" id="PF00520">
    <property type="entry name" value="Ion_trans"/>
    <property type="match status" value="1"/>
</dbReference>
<feature type="region of interest" description="Disordered" evidence="19">
    <location>
        <begin position="1"/>
        <end position="46"/>
    </location>
</feature>
<keyword evidence="5" id="KW-0813">Transport</keyword>
<dbReference type="GO" id="GO:0005251">
    <property type="term" value="F:delayed rectifier potassium channel activity"/>
    <property type="evidence" value="ECO:0007669"/>
    <property type="project" value="TreeGrafter"/>
</dbReference>
<evidence type="ECO:0000256" key="8">
    <source>
        <dbReference type="ARBA" id="ARBA00022553"/>
    </source>
</evidence>
<evidence type="ECO:0000256" key="4">
    <source>
        <dbReference type="ARBA" id="ARBA00004484"/>
    </source>
</evidence>
<dbReference type="GO" id="GO:0001508">
    <property type="term" value="P:action potential"/>
    <property type="evidence" value="ECO:0007669"/>
    <property type="project" value="TreeGrafter"/>
</dbReference>
<name>A0A2S1WM99_9ANNE</name>
<feature type="transmembrane region" description="Helical" evidence="20">
    <location>
        <begin position="435"/>
        <end position="453"/>
    </location>
</feature>
<dbReference type="GO" id="GO:0043204">
    <property type="term" value="C:perikaryon"/>
    <property type="evidence" value="ECO:0007669"/>
    <property type="project" value="UniProtKB-SubCell"/>
</dbReference>
<reference evidence="22" key="1">
    <citation type="submission" date="2018-02" db="EMBL/GenBank/DDBJ databases">
        <title>Hirudo verbana central nervous system transcriptome analysis of ion channel and receptor content.</title>
        <authorList>
            <person name="Northcutt A.J."/>
            <person name="Schulz D.J."/>
            <person name="Mesce K.A."/>
        </authorList>
    </citation>
    <scope>NUCLEOTIDE SEQUENCE</scope>
</reference>
<evidence type="ECO:0000256" key="10">
    <source>
        <dbReference type="ARBA" id="ARBA00022826"/>
    </source>
</evidence>
<dbReference type="GO" id="GO:0008076">
    <property type="term" value="C:voltage-gated potassium channel complex"/>
    <property type="evidence" value="ECO:0007669"/>
    <property type="project" value="InterPro"/>
</dbReference>
<evidence type="ECO:0000313" key="22">
    <source>
        <dbReference type="EMBL" id="AWJ68240.1"/>
    </source>
</evidence>
<keyword evidence="8" id="KW-0597">Phosphoprotein</keyword>
<keyword evidence="16" id="KW-0966">Cell projection</keyword>
<dbReference type="GO" id="GO:0030425">
    <property type="term" value="C:dendrite"/>
    <property type="evidence" value="ECO:0007669"/>
    <property type="project" value="UniProtKB-SubCell"/>
</dbReference>
<evidence type="ECO:0000256" key="9">
    <source>
        <dbReference type="ARBA" id="ARBA00022692"/>
    </source>
</evidence>
<feature type="domain" description="BTB" evidence="21">
    <location>
        <begin position="96"/>
        <end position="208"/>
    </location>
</feature>
<evidence type="ECO:0000256" key="6">
    <source>
        <dbReference type="ARBA" id="ARBA00022475"/>
    </source>
</evidence>
<evidence type="ECO:0000259" key="21">
    <source>
        <dbReference type="SMART" id="SM00225"/>
    </source>
</evidence>